<evidence type="ECO:0000313" key="2">
    <source>
        <dbReference type="Proteomes" id="UP001055879"/>
    </source>
</evidence>
<sequence>MIIRHLHYLVMILSFMNGSLRVLEKMSSGPPYVSFLASSTSFHQSSTEPLPSTEPIAPAEPISHSSPLHHTHPIPTDPSPSYSPNTFPAPLPPAIKWTKDHPIDQIIGDQQASVQTRRVVGNICLYVNFLSIVEPKKIDEALADSCWVTAMQEELSQFERNKVWRLVPRPFARLVAQGYRQEEGIDYDETIAPVARLEAIRIFLARVAHKNFRAFQMDVKSAFLNGELAEEVYVKQPPGFEDPAHPYYMFRLEKALYGLK</sequence>
<protein>
    <submittedName>
        <fullName evidence="1">Uncharacterized protein</fullName>
    </submittedName>
</protein>
<organism evidence="1 2">
    <name type="scientific">Arctium lappa</name>
    <name type="common">Greater burdock</name>
    <name type="synonym">Lappa major</name>
    <dbReference type="NCBI Taxonomy" id="4217"/>
    <lineage>
        <taxon>Eukaryota</taxon>
        <taxon>Viridiplantae</taxon>
        <taxon>Streptophyta</taxon>
        <taxon>Embryophyta</taxon>
        <taxon>Tracheophyta</taxon>
        <taxon>Spermatophyta</taxon>
        <taxon>Magnoliopsida</taxon>
        <taxon>eudicotyledons</taxon>
        <taxon>Gunneridae</taxon>
        <taxon>Pentapetalae</taxon>
        <taxon>asterids</taxon>
        <taxon>campanulids</taxon>
        <taxon>Asterales</taxon>
        <taxon>Asteraceae</taxon>
        <taxon>Carduoideae</taxon>
        <taxon>Cardueae</taxon>
        <taxon>Arctiinae</taxon>
        <taxon>Arctium</taxon>
    </lineage>
</organism>
<reference evidence="1 2" key="2">
    <citation type="journal article" date="2022" name="Mol. Ecol. Resour.">
        <title>The genomes of chicory, endive, great burdock and yacon provide insights into Asteraceae paleo-polyploidization history and plant inulin production.</title>
        <authorList>
            <person name="Fan W."/>
            <person name="Wang S."/>
            <person name="Wang H."/>
            <person name="Wang A."/>
            <person name="Jiang F."/>
            <person name="Liu H."/>
            <person name="Zhao H."/>
            <person name="Xu D."/>
            <person name="Zhang Y."/>
        </authorList>
    </citation>
    <scope>NUCLEOTIDE SEQUENCE [LARGE SCALE GENOMIC DNA]</scope>
    <source>
        <strain evidence="2">cv. Niubang</strain>
    </source>
</reference>
<evidence type="ECO:0000313" key="1">
    <source>
        <dbReference type="EMBL" id="KAI3771084.1"/>
    </source>
</evidence>
<reference evidence="2" key="1">
    <citation type="journal article" date="2022" name="Mol. Ecol. Resour.">
        <title>The genomes of chicory, endive, great burdock and yacon provide insights into Asteraceae palaeo-polyploidization history and plant inulin production.</title>
        <authorList>
            <person name="Fan W."/>
            <person name="Wang S."/>
            <person name="Wang H."/>
            <person name="Wang A."/>
            <person name="Jiang F."/>
            <person name="Liu H."/>
            <person name="Zhao H."/>
            <person name="Xu D."/>
            <person name="Zhang Y."/>
        </authorList>
    </citation>
    <scope>NUCLEOTIDE SEQUENCE [LARGE SCALE GENOMIC DNA]</scope>
    <source>
        <strain evidence="2">cv. Niubang</strain>
    </source>
</reference>
<accession>A0ACB9FIA2</accession>
<gene>
    <name evidence="1" type="ORF">L6452_02238</name>
</gene>
<dbReference type="Proteomes" id="UP001055879">
    <property type="component" value="Linkage Group LG01"/>
</dbReference>
<name>A0ACB9FIA2_ARCLA</name>
<keyword evidence="2" id="KW-1185">Reference proteome</keyword>
<dbReference type="EMBL" id="CM042047">
    <property type="protein sequence ID" value="KAI3771084.1"/>
    <property type="molecule type" value="Genomic_DNA"/>
</dbReference>
<proteinExistence type="predicted"/>
<comment type="caution">
    <text evidence="1">The sequence shown here is derived from an EMBL/GenBank/DDBJ whole genome shotgun (WGS) entry which is preliminary data.</text>
</comment>